<dbReference type="RefSeq" id="WP_107195406.1">
    <property type="nucleotide sequence ID" value="NZ_CP029462.1"/>
</dbReference>
<dbReference type="AlphaFoldDB" id="A0A346B0E4"/>
<dbReference type="Pfam" id="PF09681">
    <property type="entry name" value="Phage_rep_org_N"/>
    <property type="match status" value="1"/>
</dbReference>
<dbReference type="KEGG" id="meg:DKB62_08415"/>
<feature type="region of interest" description="Disordered" evidence="1">
    <location>
        <begin position="115"/>
        <end position="144"/>
    </location>
</feature>
<evidence type="ECO:0000256" key="1">
    <source>
        <dbReference type="SAM" id="MobiDB-lite"/>
    </source>
</evidence>
<evidence type="ECO:0000259" key="2">
    <source>
        <dbReference type="Pfam" id="PF09681"/>
    </source>
</evidence>
<sequence length="273" mass="30789">MKQLRWMKTKIGLFGDPKVMAMLSQRHGETYFVVWFLLKDIAGTVNCDGYACLSEQVPLTGEYIARVLRRRRDVVEKALDFLEQIDLIRRDEEGRIRLVDWEELQDFDKDERRRQQTRSRVARFRQKQGEGGCRDDGGTAEAPEKTAGGEAAAYYAQVFGGIQRAAQLALDEMECRWGVDAVCRAVTIAKERGAEGNNLNYIRSILANSGGQPRRRGKDDCHGYASIDEYVSVMLRQADEYESAVHTRAEGQPARRADGGTRRGTGRPPGPDL</sequence>
<dbReference type="SUPFAM" id="SSF46785">
    <property type="entry name" value="Winged helix' DNA-binding domain"/>
    <property type="match status" value="1"/>
</dbReference>
<gene>
    <name evidence="3" type="ORF">DKB62_08415</name>
</gene>
<organism evidence="3 4">
    <name type="scientific">Megasphaera stantonii</name>
    <dbReference type="NCBI Taxonomy" id="2144175"/>
    <lineage>
        <taxon>Bacteria</taxon>
        <taxon>Bacillati</taxon>
        <taxon>Bacillota</taxon>
        <taxon>Negativicutes</taxon>
        <taxon>Veillonellales</taxon>
        <taxon>Veillonellaceae</taxon>
        <taxon>Megasphaera</taxon>
    </lineage>
</organism>
<feature type="domain" description="Phage replisome organiser N-terminal" evidence="2">
    <location>
        <begin position="6"/>
        <end position="125"/>
    </location>
</feature>
<dbReference type="OrthoDB" id="1625364at2"/>
<evidence type="ECO:0000313" key="3">
    <source>
        <dbReference type="EMBL" id="AXL21587.1"/>
    </source>
</evidence>
<feature type="compositionally biased region" description="Basic and acidic residues" evidence="1">
    <location>
        <begin position="243"/>
        <end position="261"/>
    </location>
</feature>
<dbReference type="InterPro" id="IPR010056">
    <property type="entry name" value="Phage_rep_org__N"/>
</dbReference>
<accession>A0A346B0E4</accession>
<dbReference type="Proteomes" id="UP000254337">
    <property type="component" value="Chromosome"/>
</dbReference>
<dbReference type="EMBL" id="CP029462">
    <property type="protein sequence ID" value="AXL21587.1"/>
    <property type="molecule type" value="Genomic_DNA"/>
</dbReference>
<feature type="compositionally biased region" description="Basic residues" evidence="1">
    <location>
        <begin position="115"/>
        <end position="126"/>
    </location>
</feature>
<protein>
    <recommendedName>
        <fullName evidence="2">Phage replisome organiser N-terminal domain-containing protein</fullName>
    </recommendedName>
</protein>
<evidence type="ECO:0000313" key="4">
    <source>
        <dbReference type="Proteomes" id="UP000254337"/>
    </source>
</evidence>
<name>A0A346B0E4_9FIRM</name>
<dbReference type="NCBIfam" id="TIGR01714">
    <property type="entry name" value="phage_rep_org_N"/>
    <property type="match status" value="1"/>
</dbReference>
<proteinExistence type="predicted"/>
<feature type="region of interest" description="Disordered" evidence="1">
    <location>
        <begin position="243"/>
        <end position="273"/>
    </location>
</feature>
<keyword evidence="4" id="KW-1185">Reference proteome</keyword>
<dbReference type="InterPro" id="IPR036390">
    <property type="entry name" value="WH_DNA-bd_sf"/>
</dbReference>
<reference evidence="3 4" key="1">
    <citation type="submission" date="2018-05" db="EMBL/GenBank/DDBJ databases">
        <title>Complete genome sequence of Megasphaera sp. AJH120T, isolated from the ceca of a chicken.</title>
        <authorList>
            <person name="Maki J."/>
            <person name="Looft T."/>
        </authorList>
    </citation>
    <scope>NUCLEOTIDE SEQUENCE [LARGE SCALE GENOMIC DNA]</scope>
    <source>
        <strain evidence="3 4">AJH120</strain>
    </source>
</reference>